<sequence>MSKAQHSERLDHIDAMRAIAVILVIWTHYAERFVALAGSQRVLDTLQRSLNFGRIGVVLFFAISGMLIPTSLHGEVGVGTKRFLV</sequence>
<evidence type="ECO:0000313" key="3">
    <source>
        <dbReference type="EMBL" id="BBA39247.1"/>
    </source>
</evidence>
<dbReference type="EMBL" id="AP018357">
    <property type="protein sequence ID" value="BBA39247.1"/>
    <property type="molecule type" value="Genomic_DNA"/>
</dbReference>
<reference evidence="3" key="1">
    <citation type="journal article" date="2016" name="Biosci. Biotechnol. Biochem.">
        <title>Bioconversion of AHX to AOH by resting cells of Burkholderia contaminans CH-1.</title>
        <authorList>
            <person name="Choi J.H."/>
            <person name="Kikuchi A."/>
            <person name="Pumkaeo P."/>
            <person name="Hirai H."/>
            <person name="Tokuyama S."/>
            <person name="Kawagishi H."/>
        </authorList>
    </citation>
    <scope>NUCLEOTIDE SEQUENCE</scope>
    <source>
        <strain evidence="3">CH-1</strain>
    </source>
</reference>
<name>A0A250L3S4_9BURK</name>
<protein>
    <recommendedName>
        <fullName evidence="2">Acyltransferase 3 domain-containing protein</fullName>
    </recommendedName>
</protein>
<evidence type="ECO:0000256" key="1">
    <source>
        <dbReference type="SAM" id="Phobius"/>
    </source>
</evidence>
<accession>A0A250L3S4</accession>
<dbReference type="AlphaFoldDB" id="A0A250L3S4"/>
<dbReference type="GO" id="GO:0016747">
    <property type="term" value="F:acyltransferase activity, transferring groups other than amino-acyl groups"/>
    <property type="evidence" value="ECO:0007669"/>
    <property type="project" value="InterPro"/>
</dbReference>
<proteinExistence type="predicted"/>
<feature type="transmembrane region" description="Helical" evidence="1">
    <location>
        <begin position="50"/>
        <end position="72"/>
    </location>
</feature>
<organism evidence="3">
    <name type="scientific">Burkholderia contaminans</name>
    <dbReference type="NCBI Taxonomy" id="488447"/>
    <lineage>
        <taxon>Bacteria</taxon>
        <taxon>Pseudomonadati</taxon>
        <taxon>Pseudomonadota</taxon>
        <taxon>Betaproteobacteria</taxon>
        <taxon>Burkholderiales</taxon>
        <taxon>Burkholderiaceae</taxon>
        <taxon>Burkholderia</taxon>
        <taxon>Burkholderia cepacia complex</taxon>
    </lineage>
</organism>
<keyword evidence="1" id="KW-1133">Transmembrane helix</keyword>
<keyword evidence="1" id="KW-0812">Transmembrane</keyword>
<feature type="domain" description="Acyltransferase 3" evidence="2">
    <location>
        <begin position="13"/>
        <end position="69"/>
    </location>
</feature>
<keyword evidence="1" id="KW-0472">Membrane</keyword>
<reference evidence="3" key="2">
    <citation type="journal article" date="2017" name="Genome Announc.">
        <title>High-Quality Draft Genome Sequence of Burkholderia contaminans CH-1, a Gram-Negative Bacterium That Metabolizes 2-Azahypoxanthine, a Plant Growth-Regulating Compound.</title>
        <authorList>
            <person name="Choi J.-H."/>
            <person name="Sugiura H."/>
            <person name="Moriuchi R."/>
            <person name="Kawagishi H."/>
            <person name="Dohra H."/>
        </authorList>
    </citation>
    <scope>NUCLEOTIDE SEQUENCE</scope>
    <source>
        <strain evidence="3">CH-1</strain>
    </source>
</reference>
<gene>
    <name evidence="3" type="ORF">BCCH1_16680</name>
</gene>
<feature type="transmembrane region" description="Helical" evidence="1">
    <location>
        <begin position="12"/>
        <end position="30"/>
    </location>
</feature>
<dbReference type="Pfam" id="PF01757">
    <property type="entry name" value="Acyl_transf_3"/>
    <property type="match status" value="1"/>
</dbReference>
<evidence type="ECO:0000259" key="2">
    <source>
        <dbReference type="Pfam" id="PF01757"/>
    </source>
</evidence>
<dbReference type="InterPro" id="IPR002656">
    <property type="entry name" value="Acyl_transf_3_dom"/>
</dbReference>